<feature type="domain" description="Deacetylase sirtuin-type" evidence="5">
    <location>
        <begin position="1"/>
        <end position="247"/>
    </location>
</feature>
<comment type="cofactor">
    <cofactor evidence="3">
        <name>Zn(2+)</name>
        <dbReference type="ChEBI" id="CHEBI:29105"/>
    </cofactor>
    <text evidence="3">Binds 1 zinc ion per subunit.</text>
</comment>
<keyword evidence="2 3" id="KW-0520">NAD</keyword>
<keyword evidence="3" id="KW-0963">Cytoplasm</keyword>
<dbReference type="InterPro" id="IPR029035">
    <property type="entry name" value="DHS-like_NAD/FAD-binding_dom"/>
</dbReference>
<dbReference type="InterPro" id="IPR027546">
    <property type="entry name" value="Sirtuin_class_III"/>
</dbReference>
<dbReference type="GO" id="GO:0008270">
    <property type="term" value="F:zinc ion binding"/>
    <property type="evidence" value="ECO:0007669"/>
    <property type="project" value="UniProtKB-UniRule"/>
</dbReference>
<dbReference type="GO" id="GO:0070403">
    <property type="term" value="F:NAD+ binding"/>
    <property type="evidence" value="ECO:0007669"/>
    <property type="project" value="UniProtKB-UniRule"/>
</dbReference>
<dbReference type="EC" id="2.3.1.286" evidence="3"/>
<evidence type="ECO:0000313" key="7">
    <source>
        <dbReference type="Proteomes" id="UP000672602"/>
    </source>
</evidence>
<feature type="active site" description="Proton acceptor" evidence="3 4">
    <location>
        <position position="121"/>
    </location>
</feature>
<dbReference type="GO" id="GO:0036055">
    <property type="term" value="F:protein-succinyllysine desuccinylase activity"/>
    <property type="evidence" value="ECO:0007669"/>
    <property type="project" value="UniProtKB-UniRule"/>
</dbReference>
<comment type="caution">
    <text evidence="6">The sequence shown here is derived from an EMBL/GenBank/DDBJ whole genome shotgun (WGS) entry which is preliminary data.</text>
</comment>
<accession>A0A8J7S127</accession>
<dbReference type="PANTHER" id="PTHR11085">
    <property type="entry name" value="NAD-DEPENDENT PROTEIN DEACYLASE SIRTUIN-5, MITOCHONDRIAL-RELATED"/>
    <property type="match status" value="1"/>
</dbReference>
<comment type="subcellular location">
    <subcellularLocation>
        <location evidence="3">Cytoplasm</location>
    </subcellularLocation>
</comment>
<keyword evidence="3 4" id="KW-0862">Zinc</keyword>
<comment type="catalytic activity">
    <reaction evidence="3">
        <text>N(6)-succinyl-L-lysyl-[protein] + NAD(+) + H2O = 2''-O-succinyl-ADP-D-ribose + nicotinamide + L-lysyl-[protein]</text>
        <dbReference type="Rhea" id="RHEA:47668"/>
        <dbReference type="Rhea" id="RHEA-COMP:9752"/>
        <dbReference type="Rhea" id="RHEA-COMP:11877"/>
        <dbReference type="ChEBI" id="CHEBI:15377"/>
        <dbReference type="ChEBI" id="CHEBI:17154"/>
        <dbReference type="ChEBI" id="CHEBI:29969"/>
        <dbReference type="ChEBI" id="CHEBI:57540"/>
        <dbReference type="ChEBI" id="CHEBI:87830"/>
        <dbReference type="ChEBI" id="CHEBI:87832"/>
    </reaction>
</comment>
<dbReference type="GO" id="GO:0036054">
    <property type="term" value="F:protein-malonyllysine demalonylase activity"/>
    <property type="evidence" value="ECO:0007669"/>
    <property type="project" value="InterPro"/>
</dbReference>
<comment type="function">
    <text evidence="3">NAD-dependent lysine deacetylase and desuccinylase that specifically removes acetyl and succinyl groups on target proteins. Modulates the activities of several proteins which are inactive in their acylated form.</text>
</comment>
<reference evidence="6" key="1">
    <citation type="submission" date="2021-04" db="EMBL/GenBank/DDBJ databases">
        <authorList>
            <person name="Zhang D.-C."/>
        </authorList>
    </citation>
    <scope>NUCLEOTIDE SEQUENCE</scope>
    <source>
        <strain evidence="6">CGMCC 1.15697</strain>
    </source>
</reference>
<feature type="binding site" evidence="3 4">
    <location>
        <position position="132"/>
    </location>
    <ligand>
        <name>Zn(2+)</name>
        <dbReference type="ChEBI" id="CHEBI:29105"/>
    </ligand>
</feature>
<dbReference type="Proteomes" id="UP000672602">
    <property type="component" value="Unassembled WGS sequence"/>
</dbReference>
<keyword evidence="1" id="KW-0808">Transferase</keyword>
<proteinExistence type="inferred from homology"/>
<name>A0A8J7S127_9PROT</name>
<evidence type="ECO:0000313" key="6">
    <source>
        <dbReference type="EMBL" id="MBP5857950.1"/>
    </source>
</evidence>
<keyword evidence="3 4" id="KW-0479">Metal-binding</keyword>
<protein>
    <recommendedName>
        <fullName evidence="3">NAD-dependent protein deacylase</fullName>
        <ecNumber evidence="3">2.3.1.286</ecNumber>
    </recommendedName>
    <alternativeName>
        <fullName evidence="3">Regulatory protein SIR2 homolog</fullName>
    </alternativeName>
</protein>
<feature type="binding site" evidence="3 4">
    <location>
        <position position="129"/>
    </location>
    <ligand>
        <name>Zn(2+)</name>
        <dbReference type="ChEBI" id="CHEBI:29105"/>
    </ligand>
</feature>
<comment type="similarity">
    <text evidence="3">Belongs to the sirtuin family. Class III subfamily.</text>
</comment>
<dbReference type="HAMAP" id="MF_01121">
    <property type="entry name" value="Sirtuin_ClassIII"/>
    <property type="match status" value="1"/>
</dbReference>
<sequence>MATDLDRLGLARVDGPIVILTGAGISKESGIDTFRDKGGLWSRVSIEEVATPQAFARDPARVHDFYNTRRRDLQRREIRPNPAHHAIARLERIWPHPVLTVTQNIDDLHERGGAERLIHMHGELLKARCAHCGDVRGWRDDVTVATECAACGLAGGMRPHVVWFGEMPFAMEEIEAALAEAALFIAIGTSATVYPAAGFVMAAREHGCPLTVEMNREETDGSGFFHHTVEGPAGETVPALVDRLLAARVA</sequence>
<feature type="binding site" evidence="3">
    <location>
        <begin position="103"/>
        <end position="106"/>
    </location>
    <ligand>
        <name>NAD(+)</name>
        <dbReference type="ChEBI" id="CHEBI:57540"/>
    </ligand>
</feature>
<dbReference type="GO" id="GO:0005737">
    <property type="term" value="C:cytoplasm"/>
    <property type="evidence" value="ECO:0007669"/>
    <property type="project" value="UniProtKB-SubCell"/>
</dbReference>
<feature type="binding site" evidence="3">
    <location>
        <position position="69"/>
    </location>
    <ligand>
        <name>substrate</name>
    </ligand>
</feature>
<evidence type="ECO:0000256" key="3">
    <source>
        <dbReference type="HAMAP-Rule" id="MF_01121"/>
    </source>
</evidence>
<keyword evidence="7" id="KW-1185">Reference proteome</keyword>
<dbReference type="Gene3D" id="3.40.50.1220">
    <property type="entry name" value="TPP-binding domain"/>
    <property type="match status" value="1"/>
</dbReference>
<comment type="domain">
    <text evidence="3">2 residues (Tyr-66 and Arg-69) present in a large hydrophobic pocket are probably involved in substrate specificity. They are important for desuccinylation activity, but dispensable for deacetylation activity.</text>
</comment>
<evidence type="ECO:0000259" key="5">
    <source>
        <dbReference type="PROSITE" id="PS50305"/>
    </source>
</evidence>
<feature type="binding site" evidence="3">
    <location>
        <begin position="215"/>
        <end position="217"/>
    </location>
    <ligand>
        <name>NAD(+)</name>
        <dbReference type="ChEBI" id="CHEBI:57540"/>
    </ligand>
</feature>
<dbReference type="InterPro" id="IPR026591">
    <property type="entry name" value="Sirtuin_cat_small_dom_sf"/>
</dbReference>
<dbReference type="PROSITE" id="PS50305">
    <property type="entry name" value="SIRTUIN"/>
    <property type="match status" value="1"/>
</dbReference>
<dbReference type="SUPFAM" id="SSF52467">
    <property type="entry name" value="DHS-like NAD/FAD-binding domain"/>
    <property type="match status" value="1"/>
</dbReference>
<dbReference type="Gene3D" id="3.30.1600.10">
    <property type="entry name" value="SIR2/SIRT2 'Small Domain"/>
    <property type="match status" value="1"/>
</dbReference>
<gene>
    <name evidence="3" type="primary">cobB</name>
    <name evidence="6" type="ORF">KAJ83_13100</name>
</gene>
<dbReference type="InterPro" id="IPR003000">
    <property type="entry name" value="Sirtuin"/>
</dbReference>
<feature type="binding site" evidence="3">
    <location>
        <position position="66"/>
    </location>
    <ligand>
        <name>substrate</name>
    </ligand>
</feature>
<evidence type="ECO:0000256" key="1">
    <source>
        <dbReference type="ARBA" id="ARBA00022679"/>
    </source>
</evidence>
<feature type="binding site" evidence="3 4">
    <location>
        <position position="148"/>
    </location>
    <ligand>
        <name>Zn(2+)</name>
        <dbReference type="ChEBI" id="CHEBI:29105"/>
    </ligand>
</feature>
<dbReference type="Pfam" id="PF02146">
    <property type="entry name" value="SIR2"/>
    <property type="match status" value="1"/>
</dbReference>
<feature type="binding site" evidence="3">
    <location>
        <position position="233"/>
    </location>
    <ligand>
        <name>NAD(+)</name>
        <dbReference type="ChEBI" id="CHEBI:57540"/>
    </ligand>
</feature>
<feature type="binding site" evidence="3">
    <location>
        <begin position="188"/>
        <end position="190"/>
    </location>
    <ligand>
        <name>NAD(+)</name>
        <dbReference type="ChEBI" id="CHEBI:57540"/>
    </ligand>
</feature>
<dbReference type="RefSeq" id="WP_210682542.1">
    <property type="nucleotide sequence ID" value="NZ_JAGMWN010000006.1"/>
</dbReference>
<dbReference type="AlphaFoldDB" id="A0A8J7S127"/>
<feature type="binding site" evidence="3">
    <location>
        <begin position="22"/>
        <end position="41"/>
    </location>
    <ligand>
        <name>NAD(+)</name>
        <dbReference type="ChEBI" id="CHEBI:57540"/>
    </ligand>
</feature>
<dbReference type="InterPro" id="IPR050134">
    <property type="entry name" value="NAD-dep_sirtuin_deacylases"/>
</dbReference>
<dbReference type="InterPro" id="IPR026590">
    <property type="entry name" value="Ssirtuin_cat_dom"/>
</dbReference>
<evidence type="ECO:0000256" key="4">
    <source>
        <dbReference type="PROSITE-ProRule" id="PRU00236"/>
    </source>
</evidence>
<organism evidence="6 7">
    <name type="scientific">Marivibrio halodurans</name>
    <dbReference type="NCBI Taxonomy" id="2039722"/>
    <lineage>
        <taxon>Bacteria</taxon>
        <taxon>Pseudomonadati</taxon>
        <taxon>Pseudomonadota</taxon>
        <taxon>Alphaproteobacteria</taxon>
        <taxon>Rhodospirillales</taxon>
        <taxon>Rhodospirillaceae</taxon>
        <taxon>Marivibrio</taxon>
    </lineage>
</organism>
<dbReference type="EMBL" id="JAGMWN010000006">
    <property type="protein sequence ID" value="MBP5857950.1"/>
    <property type="molecule type" value="Genomic_DNA"/>
</dbReference>
<dbReference type="GO" id="GO:0017136">
    <property type="term" value="F:histone deacetylase activity, NAD-dependent"/>
    <property type="evidence" value="ECO:0007669"/>
    <property type="project" value="TreeGrafter"/>
</dbReference>
<evidence type="ECO:0000256" key="2">
    <source>
        <dbReference type="ARBA" id="ARBA00023027"/>
    </source>
</evidence>
<dbReference type="PANTHER" id="PTHR11085:SF4">
    <property type="entry name" value="NAD-DEPENDENT PROTEIN DEACYLASE"/>
    <property type="match status" value="1"/>
</dbReference>
<comment type="catalytic activity">
    <reaction evidence="3">
        <text>N(6)-acetyl-L-lysyl-[protein] + NAD(+) + H2O = 2''-O-acetyl-ADP-D-ribose + nicotinamide + L-lysyl-[protein]</text>
        <dbReference type="Rhea" id="RHEA:43636"/>
        <dbReference type="Rhea" id="RHEA-COMP:9752"/>
        <dbReference type="Rhea" id="RHEA-COMP:10731"/>
        <dbReference type="ChEBI" id="CHEBI:15377"/>
        <dbReference type="ChEBI" id="CHEBI:17154"/>
        <dbReference type="ChEBI" id="CHEBI:29969"/>
        <dbReference type="ChEBI" id="CHEBI:57540"/>
        <dbReference type="ChEBI" id="CHEBI:61930"/>
        <dbReference type="ChEBI" id="CHEBI:83767"/>
        <dbReference type="EC" id="2.3.1.286"/>
    </reaction>
</comment>
<feature type="binding site" evidence="3 4">
    <location>
        <position position="151"/>
    </location>
    <ligand>
        <name>Zn(2+)</name>
        <dbReference type="ChEBI" id="CHEBI:29105"/>
    </ligand>
</feature>